<dbReference type="RefSeq" id="WP_106393180.1">
    <property type="nucleotide sequence ID" value="NZ_PVNK01000169.1"/>
</dbReference>
<comment type="caution">
    <text evidence="2">The sequence shown here is derived from an EMBL/GenBank/DDBJ whole genome shotgun (WGS) entry which is preliminary data.</text>
</comment>
<dbReference type="NCBIfam" id="TIGR00738">
    <property type="entry name" value="rrf2_super"/>
    <property type="match status" value="1"/>
</dbReference>
<evidence type="ECO:0000313" key="2">
    <source>
        <dbReference type="EMBL" id="PRP95511.1"/>
    </source>
</evidence>
<dbReference type="GO" id="GO:0005829">
    <property type="term" value="C:cytosol"/>
    <property type="evidence" value="ECO:0007669"/>
    <property type="project" value="TreeGrafter"/>
</dbReference>
<dbReference type="InterPro" id="IPR036390">
    <property type="entry name" value="WH_DNA-bd_sf"/>
</dbReference>
<proteinExistence type="predicted"/>
<dbReference type="PANTHER" id="PTHR33221:SF4">
    <property type="entry name" value="HTH-TYPE TRANSCRIPTIONAL REPRESSOR NSRR"/>
    <property type="match status" value="1"/>
</dbReference>
<dbReference type="PANTHER" id="PTHR33221">
    <property type="entry name" value="WINGED HELIX-TURN-HELIX TRANSCRIPTIONAL REGULATOR, RRF2 FAMILY"/>
    <property type="match status" value="1"/>
</dbReference>
<dbReference type="SUPFAM" id="SSF46785">
    <property type="entry name" value="Winged helix' DNA-binding domain"/>
    <property type="match status" value="1"/>
</dbReference>
<sequence>MRLTKHSDYALRVLIYVAAVRDRERLISTEEISESYAISSHHLVKVVGKLGKAGYLEIKRGRGGGVRLARDPEAIRIGEVIAATEPDFAFVECMQDGNQACPLTGACALVPPLQEAQEAFLAVLDRYTLADVIGRRGHAYRKLLGIIRVGA</sequence>
<dbReference type="Gene3D" id="1.10.10.10">
    <property type="entry name" value="Winged helix-like DNA-binding domain superfamily/Winged helix DNA-binding domain"/>
    <property type="match status" value="1"/>
</dbReference>
<accession>A0A2S9XS30</accession>
<dbReference type="PROSITE" id="PS51197">
    <property type="entry name" value="HTH_RRF2_2"/>
    <property type="match status" value="1"/>
</dbReference>
<keyword evidence="3" id="KW-1185">Reference proteome</keyword>
<dbReference type="Pfam" id="PF02082">
    <property type="entry name" value="Rrf2"/>
    <property type="match status" value="1"/>
</dbReference>
<evidence type="ECO:0000313" key="3">
    <source>
        <dbReference type="Proteomes" id="UP000237968"/>
    </source>
</evidence>
<dbReference type="GO" id="GO:0003700">
    <property type="term" value="F:DNA-binding transcription factor activity"/>
    <property type="evidence" value="ECO:0007669"/>
    <property type="project" value="TreeGrafter"/>
</dbReference>
<dbReference type="Proteomes" id="UP000237968">
    <property type="component" value="Unassembled WGS sequence"/>
</dbReference>
<gene>
    <name evidence="2" type="primary">nsrR_2</name>
    <name evidence="2" type="ORF">ENSA5_38640</name>
</gene>
<name>A0A2S9XS30_9BACT</name>
<dbReference type="InterPro" id="IPR036388">
    <property type="entry name" value="WH-like_DNA-bd_sf"/>
</dbReference>
<dbReference type="OrthoDB" id="9800519at2"/>
<keyword evidence="1" id="KW-0238">DNA-binding</keyword>
<dbReference type="AlphaFoldDB" id="A0A2S9XS30"/>
<dbReference type="GO" id="GO:0003677">
    <property type="term" value="F:DNA binding"/>
    <property type="evidence" value="ECO:0007669"/>
    <property type="project" value="UniProtKB-KW"/>
</dbReference>
<evidence type="ECO:0000256" key="1">
    <source>
        <dbReference type="ARBA" id="ARBA00023125"/>
    </source>
</evidence>
<dbReference type="EMBL" id="PVNK01000169">
    <property type="protein sequence ID" value="PRP95511.1"/>
    <property type="molecule type" value="Genomic_DNA"/>
</dbReference>
<organism evidence="2 3">
    <name type="scientific">Enhygromyxa salina</name>
    <dbReference type="NCBI Taxonomy" id="215803"/>
    <lineage>
        <taxon>Bacteria</taxon>
        <taxon>Pseudomonadati</taxon>
        <taxon>Myxococcota</taxon>
        <taxon>Polyangia</taxon>
        <taxon>Nannocystales</taxon>
        <taxon>Nannocystaceae</taxon>
        <taxon>Enhygromyxa</taxon>
    </lineage>
</organism>
<dbReference type="InterPro" id="IPR000944">
    <property type="entry name" value="Tscrpt_reg_Rrf2"/>
</dbReference>
<reference evidence="2 3" key="1">
    <citation type="submission" date="2018-03" db="EMBL/GenBank/DDBJ databases">
        <title>Draft Genome Sequences of the Obligatory Marine Myxobacteria Enhygromyxa salina SWB005.</title>
        <authorList>
            <person name="Poehlein A."/>
            <person name="Moghaddam J.A."/>
            <person name="Harms H."/>
            <person name="Alanjari M."/>
            <person name="Koenig G.M."/>
            <person name="Daniel R."/>
            <person name="Schaeberle T.F."/>
        </authorList>
    </citation>
    <scope>NUCLEOTIDE SEQUENCE [LARGE SCALE GENOMIC DNA]</scope>
    <source>
        <strain evidence="2 3">SWB005</strain>
    </source>
</reference>
<protein>
    <submittedName>
        <fullName evidence="2">HTH-type transcriptional repressor NsrR</fullName>
    </submittedName>
</protein>